<dbReference type="InterPro" id="IPR010845">
    <property type="entry name" value="FlaF"/>
</dbReference>
<keyword evidence="2" id="KW-0966">Cell projection</keyword>
<gene>
    <name evidence="2" type="ORF">FBZ90_104205</name>
</gene>
<keyword evidence="2" id="KW-0969">Cilium</keyword>
<evidence type="ECO:0000313" key="3">
    <source>
        <dbReference type="Proteomes" id="UP000315751"/>
    </source>
</evidence>
<dbReference type="EMBL" id="VITR01000004">
    <property type="protein sequence ID" value="TWB43817.1"/>
    <property type="molecule type" value="Genomic_DNA"/>
</dbReference>
<organism evidence="2 3">
    <name type="scientific">Nitrospirillum amazonense</name>
    <dbReference type="NCBI Taxonomy" id="28077"/>
    <lineage>
        <taxon>Bacteria</taxon>
        <taxon>Pseudomonadati</taxon>
        <taxon>Pseudomonadota</taxon>
        <taxon>Alphaproteobacteria</taxon>
        <taxon>Rhodospirillales</taxon>
        <taxon>Azospirillaceae</taxon>
        <taxon>Nitrospirillum</taxon>
    </lineage>
</organism>
<feature type="compositionally biased region" description="Pro residues" evidence="1">
    <location>
        <begin position="134"/>
        <end position="147"/>
    </location>
</feature>
<keyword evidence="2" id="KW-0282">Flagellum</keyword>
<keyword evidence="3" id="KW-1185">Reference proteome</keyword>
<dbReference type="NCBIfam" id="NF009435">
    <property type="entry name" value="PRK12794.1"/>
    <property type="match status" value="1"/>
</dbReference>
<evidence type="ECO:0000256" key="1">
    <source>
        <dbReference type="SAM" id="MobiDB-lite"/>
    </source>
</evidence>
<comment type="caution">
    <text evidence="2">The sequence shown here is derived from an EMBL/GenBank/DDBJ whole genome shotgun (WGS) entry which is preliminary data.</text>
</comment>
<dbReference type="Pfam" id="PF07309">
    <property type="entry name" value="FlaF"/>
    <property type="match status" value="1"/>
</dbReference>
<dbReference type="OrthoDB" id="8563081at2"/>
<dbReference type="AlphaFoldDB" id="A0A560HBS9"/>
<protein>
    <submittedName>
        <fullName evidence="2">Flagellar protein FlaF</fullName>
    </submittedName>
</protein>
<feature type="region of interest" description="Disordered" evidence="1">
    <location>
        <begin position="125"/>
        <end position="172"/>
    </location>
</feature>
<reference evidence="2 3" key="1">
    <citation type="submission" date="2019-06" db="EMBL/GenBank/DDBJ databases">
        <title>Genomic Encyclopedia of Type Strains, Phase IV (KMG-V): Genome sequencing to study the core and pangenomes of soil and plant-associated prokaryotes.</title>
        <authorList>
            <person name="Whitman W."/>
        </authorList>
    </citation>
    <scope>NUCLEOTIDE SEQUENCE [LARGE SCALE GENOMIC DNA]</scope>
    <source>
        <strain evidence="2 3">BR 11622</strain>
    </source>
</reference>
<dbReference type="Proteomes" id="UP000315751">
    <property type="component" value="Unassembled WGS sequence"/>
</dbReference>
<sequence>MKPSAGYTNRPASDNPRDIEAWGLTEAARRLMLAAQTPENPEPLRQALSLNQRLWTIFQSSMAEEDCPLPKDLREKILVLSLIVDRQTFERLGDLDVTKLQQLIDINRNIAAGLSQRPDAAAAGLPAGMAASPAAPPRAPTMTPPANPGAQRPGMAPAGMTSGGAGKFNISI</sequence>
<dbReference type="GO" id="GO:0044781">
    <property type="term" value="P:bacterial-type flagellum organization"/>
    <property type="evidence" value="ECO:0007669"/>
    <property type="project" value="InterPro"/>
</dbReference>
<accession>A0A560HBS9</accession>
<proteinExistence type="predicted"/>
<evidence type="ECO:0000313" key="2">
    <source>
        <dbReference type="EMBL" id="TWB43817.1"/>
    </source>
</evidence>
<dbReference type="RefSeq" id="WP_145730878.1">
    <property type="nucleotide sequence ID" value="NZ_VITR01000004.1"/>
</dbReference>
<name>A0A560HBS9_9PROT</name>